<dbReference type="Proteomes" id="UP001485043">
    <property type="component" value="Unassembled WGS sequence"/>
</dbReference>
<evidence type="ECO:0000313" key="2">
    <source>
        <dbReference type="Proteomes" id="UP001485043"/>
    </source>
</evidence>
<evidence type="ECO:0000313" key="1">
    <source>
        <dbReference type="EMBL" id="KAK9864236.1"/>
    </source>
</evidence>
<keyword evidence="2" id="KW-1185">Reference proteome</keyword>
<reference evidence="1 2" key="1">
    <citation type="journal article" date="2024" name="Nat. Commun.">
        <title>Phylogenomics reveals the evolutionary origins of lichenization in chlorophyte algae.</title>
        <authorList>
            <person name="Puginier C."/>
            <person name="Libourel C."/>
            <person name="Otte J."/>
            <person name="Skaloud P."/>
            <person name="Haon M."/>
            <person name="Grisel S."/>
            <person name="Petersen M."/>
            <person name="Berrin J.G."/>
            <person name="Delaux P.M."/>
            <person name="Dal Grande F."/>
            <person name="Keller J."/>
        </authorList>
    </citation>
    <scope>NUCLEOTIDE SEQUENCE [LARGE SCALE GENOMIC DNA]</scope>
    <source>
        <strain evidence="1 2">SAG 2523</strain>
    </source>
</reference>
<gene>
    <name evidence="1" type="ORF">WJX84_011993</name>
</gene>
<accession>A0AAW1T369</accession>
<dbReference type="AlphaFoldDB" id="A0AAW1T369"/>
<comment type="caution">
    <text evidence="1">The sequence shown here is derived from an EMBL/GenBank/DDBJ whole genome shotgun (WGS) entry which is preliminary data.</text>
</comment>
<organism evidence="1 2">
    <name type="scientific">Apatococcus fuscideae</name>
    <dbReference type="NCBI Taxonomy" id="2026836"/>
    <lineage>
        <taxon>Eukaryota</taxon>
        <taxon>Viridiplantae</taxon>
        <taxon>Chlorophyta</taxon>
        <taxon>core chlorophytes</taxon>
        <taxon>Trebouxiophyceae</taxon>
        <taxon>Chlorellales</taxon>
        <taxon>Chlorellaceae</taxon>
        <taxon>Apatococcus</taxon>
    </lineage>
</organism>
<proteinExistence type="predicted"/>
<protein>
    <submittedName>
        <fullName evidence="1">Uncharacterized protein</fullName>
    </submittedName>
</protein>
<name>A0AAW1T369_9CHLO</name>
<sequence>MDGGGECRKRDDSAPCDMHCLGTAMYDMEMTWSGREEVNETERPHQSRVVTPADDSLSIFARRMRSWCLAQFERAHDGIPPLLLVSW</sequence>
<dbReference type="EMBL" id="JALJOV010000377">
    <property type="protein sequence ID" value="KAK9864236.1"/>
    <property type="molecule type" value="Genomic_DNA"/>
</dbReference>